<organism evidence="2 3">
    <name type="scientific">Variovorax ginsengisoli</name>
    <dbReference type="NCBI Taxonomy" id="363844"/>
    <lineage>
        <taxon>Bacteria</taxon>
        <taxon>Pseudomonadati</taxon>
        <taxon>Pseudomonadota</taxon>
        <taxon>Betaproteobacteria</taxon>
        <taxon>Burkholderiales</taxon>
        <taxon>Comamonadaceae</taxon>
        <taxon>Variovorax</taxon>
    </lineage>
</organism>
<dbReference type="Pfam" id="PF09723">
    <property type="entry name" value="Zn_ribbon_8"/>
    <property type="match status" value="1"/>
</dbReference>
<reference evidence="2" key="1">
    <citation type="submission" date="2023-06" db="EMBL/GenBank/DDBJ databases">
        <authorList>
            <person name="Jiang Y."/>
            <person name="Liu Q."/>
        </authorList>
    </citation>
    <scope>NUCLEOTIDE SEQUENCE</scope>
    <source>
        <strain evidence="2">CGMCC 1.12090</strain>
    </source>
</reference>
<dbReference type="NCBIfam" id="TIGR02605">
    <property type="entry name" value="CxxC_CxxC_SSSS"/>
    <property type="match status" value="1"/>
</dbReference>
<comment type="caution">
    <text evidence="2">The sequence shown here is derived from an EMBL/GenBank/DDBJ whole genome shotgun (WGS) entry which is preliminary data.</text>
</comment>
<name>A0ABT8SGM0_9BURK</name>
<dbReference type="EMBL" id="JAUKVY010000057">
    <property type="protein sequence ID" value="MDO1538013.1"/>
    <property type="molecule type" value="Genomic_DNA"/>
</dbReference>
<feature type="domain" description="Putative regulatory protein FmdB zinc ribbon" evidence="1">
    <location>
        <begin position="1"/>
        <end position="41"/>
    </location>
</feature>
<gene>
    <name evidence="2" type="ORF">Q2T77_37890</name>
</gene>
<protein>
    <submittedName>
        <fullName evidence="2">Zinc ribbon domain-containing protein</fullName>
    </submittedName>
</protein>
<proteinExistence type="predicted"/>
<dbReference type="Proteomes" id="UP001169027">
    <property type="component" value="Unassembled WGS sequence"/>
</dbReference>
<evidence type="ECO:0000313" key="3">
    <source>
        <dbReference type="Proteomes" id="UP001169027"/>
    </source>
</evidence>
<dbReference type="InterPro" id="IPR013429">
    <property type="entry name" value="Regulatory_FmdB_Zinc_ribbon"/>
</dbReference>
<evidence type="ECO:0000313" key="2">
    <source>
        <dbReference type="EMBL" id="MDO1538013.1"/>
    </source>
</evidence>
<evidence type="ECO:0000259" key="1">
    <source>
        <dbReference type="SMART" id="SM00834"/>
    </source>
</evidence>
<keyword evidence="3" id="KW-1185">Reference proteome</keyword>
<sequence length="113" mass="11951">MPTYDYQCAGCGGFDALRSVGRRDEPADCPDCGAASPRVMSAAPRLALMADGTRRAIAVNERAAHEPRRSGDYARLKHPSGCGCCSGARRGATVTAPSGAKAFPSRRPWMISH</sequence>
<dbReference type="SMART" id="SM00834">
    <property type="entry name" value="CxxC_CXXC_SSSS"/>
    <property type="match status" value="1"/>
</dbReference>
<dbReference type="RefSeq" id="WP_301816422.1">
    <property type="nucleotide sequence ID" value="NZ_JAUJZH010000057.1"/>
</dbReference>
<accession>A0ABT8SGM0</accession>